<evidence type="ECO:0000256" key="1">
    <source>
        <dbReference type="SAM" id="MobiDB-lite"/>
    </source>
</evidence>
<feature type="region of interest" description="Disordered" evidence="1">
    <location>
        <begin position="1"/>
        <end position="68"/>
    </location>
</feature>
<comment type="caution">
    <text evidence="2">The sequence shown here is derived from an EMBL/GenBank/DDBJ whole genome shotgun (WGS) entry which is preliminary data.</text>
</comment>
<keyword evidence="3" id="KW-1185">Reference proteome</keyword>
<dbReference type="AlphaFoldDB" id="A0AAN7P8H9"/>
<evidence type="ECO:0000313" key="2">
    <source>
        <dbReference type="EMBL" id="KAK4883390.1"/>
    </source>
</evidence>
<dbReference type="Proteomes" id="UP001353858">
    <property type="component" value="Unassembled WGS sequence"/>
</dbReference>
<sequence>MSSASEKESWEDSCSSGSEYVPEHIDKNKRRTALYFHASESDSSDIEASKTTKKNQKRQSFESKTSTVKKRLYPEIGESSKVLSLTEHDANDLTQKRVDKVFRIVDYSATSNSDSGSSDKTPMKKIYRTRKRKRNPQAWKKNIRTENYQKGKEYLSAKGRIIPAKKTNTFHYFARDM</sequence>
<evidence type="ECO:0000313" key="3">
    <source>
        <dbReference type="Proteomes" id="UP001353858"/>
    </source>
</evidence>
<feature type="compositionally biased region" description="Basic and acidic residues" evidence="1">
    <location>
        <begin position="1"/>
        <end position="10"/>
    </location>
</feature>
<protein>
    <submittedName>
        <fullName evidence="2">Uncharacterized protein</fullName>
    </submittedName>
</protein>
<gene>
    <name evidence="2" type="ORF">RN001_006709</name>
</gene>
<organism evidence="2 3">
    <name type="scientific">Aquatica leii</name>
    <dbReference type="NCBI Taxonomy" id="1421715"/>
    <lineage>
        <taxon>Eukaryota</taxon>
        <taxon>Metazoa</taxon>
        <taxon>Ecdysozoa</taxon>
        <taxon>Arthropoda</taxon>
        <taxon>Hexapoda</taxon>
        <taxon>Insecta</taxon>
        <taxon>Pterygota</taxon>
        <taxon>Neoptera</taxon>
        <taxon>Endopterygota</taxon>
        <taxon>Coleoptera</taxon>
        <taxon>Polyphaga</taxon>
        <taxon>Elateriformia</taxon>
        <taxon>Elateroidea</taxon>
        <taxon>Lampyridae</taxon>
        <taxon>Luciolinae</taxon>
        <taxon>Aquatica</taxon>
    </lineage>
</organism>
<accession>A0AAN7P8H9</accession>
<dbReference type="EMBL" id="JARPUR010000002">
    <property type="protein sequence ID" value="KAK4883390.1"/>
    <property type="molecule type" value="Genomic_DNA"/>
</dbReference>
<name>A0AAN7P8H9_9COLE</name>
<proteinExistence type="predicted"/>
<reference evidence="3" key="1">
    <citation type="submission" date="2023-01" db="EMBL/GenBank/DDBJ databases">
        <title>Key to firefly adult light organ development and bioluminescence: homeobox transcription factors regulate luciferase expression and transportation to peroxisome.</title>
        <authorList>
            <person name="Fu X."/>
        </authorList>
    </citation>
    <scope>NUCLEOTIDE SEQUENCE [LARGE SCALE GENOMIC DNA]</scope>
</reference>